<dbReference type="Proteomes" id="UP001433508">
    <property type="component" value="Unassembled WGS sequence"/>
</dbReference>
<evidence type="ECO:0000313" key="2">
    <source>
        <dbReference type="Proteomes" id="UP001433508"/>
    </source>
</evidence>
<evidence type="ECO:0000313" key="1">
    <source>
        <dbReference type="EMBL" id="KAK9237825.1"/>
    </source>
</evidence>
<dbReference type="EMBL" id="MU971364">
    <property type="protein sequence ID" value="KAK9237825.1"/>
    <property type="molecule type" value="Genomic_DNA"/>
</dbReference>
<comment type="caution">
    <text evidence="1">The sequence shown here is derived from an EMBL/GenBank/DDBJ whole genome shotgun (WGS) entry which is preliminary data.</text>
</comment>
<proteinExistence type="predicted"/>
<name>A0ACC3T2B1_LIPKO</name>
<sequence>MQFKLVAVLLSLLVVATAIPLEKRGSKYLAQNSFAVKSPKDGKFKVNDVKYQAKGEVNKDRFKVKDHYPHNKIHDKKSHWHINRDLPSPCSIGTQLFWFFDDSFVYAEDGKFVGAASNSVAIATDVNNPSDITDVSITLEGEVTVAIPWTQSEEEIQYDITARYAFWTYGSCIPIDWHHSWHFWTVVKFYAFEQYETLGYTLAQYEYDETKGSLAISRQEFLYYDQTTYSYGAFASVYVSGVLYLYALDPNSEKYDVHVASVPTATANDKSTWTYWQASTQSWSTDAPNGSVRDEANAAIVGKLPFSTGSVFWSDYHNAFLLVFFSDFADSIFYAITAPTPVGPWDTTPIEIVKTQSGANGYNYGGQATPVFYGADGQIGQRLVLSYTYQDNSSNWFPASDSVVFA</sequence>
<reference evidence="2" key="1">
    <citation type="journal article" date="2024" name="Front. Bioeng. Biotechnol.">
        <title>Genome-scale model development and genomic sequencing of the oleaginous clade Lipomyces.</title>
        <authorList>
            <person name="Czajka J.J."/>
            <person name="Han Y."/>
            <person name="Kim J."/>
            <person name="Mondo S.J."/>
            <person name="Hofstad B.A."/>
            <person name="Robles A."/>
            <person name="Haridas S."/>
            <person name="Riley R."/>
            <person name="LaButti K."/>
            <person name="Pangilinan J."/>
            <person name="Andreopoulos W."/>
            <person name="Lipzen A."/>
            <person name="Yan J."/>
            <person name="Wang M."/>
            <person name="Ng V."/>
            <person name="Grigoriev I.V."/>
            <person name="Spatafora J.W."/>
            <person name="Magnuson J.K."/>
            <person name="Baker S.E."/>
            <person name="Pomraning K.R."/>
        </authorList>
    </citation>
    <scope>NUCLEOTIDE SEQUENCE [LARGE SCALE GENOMIC DNA]</scope>
    <source>
        <strain evidence="2">CBS 7786</strain>
    </source>
</reference>
<organism evidence="1 2">
    <name type="scientific">Lipomyces kononenkoae</name>
    <name type="common">Yeast</name>
    <dbReference type="NCBI Taxonomy" id="34357"/>
    <lineage>
        <taxon>Eukaryota</taxon>
        <taxon>Fungi</taxon>
        <taxon>Dikarya</taxon>
        <taxon>Ascomycota</taxon>
        <taxon>Saccharomycotina</taxon>
        <taxon>Lipomycetes</taxon>
        <taxon>Lipomycetales</taxon>
        <taxon>Lipomycetaceae</taxon>
        <taxon>Lipomyces</taxon>
    </lineage>
</organism>
<accession>A0ACC3T2B1</accession>
<keyword evidence="2" id="KW-1185">Reference proteome</keyword>
<gene>
    <name evidence="1" type="ORF">V1525DRAFT_403025</name>
</gene>
<protein>
    <submittedName>
        <fullName evidence="1">Uncharacterized protein</fullName>
    </submittedName>
</protein>